<keyword evidence="3" id="KW-1003">Cell membrane</keyword>
<evidence type="ECO:0000256" key="2">
    <source>
        <dbReference type="ARBA" id="ARBA00022448"/>
    </source>
</evidence>
<dbReference type="PANTHER" id="PTHR33362:SF2">
    <property type="entry name" value="TRAP TRANSPORTER LARGE PERMEASE PROTEIN"/>
    <property type="match status" value="1"/>
</dbReference>
<feature type="domain" description="Tripartite ATP-independent periplasmic transporters DctQ component" evidence="10">
    <location>
        <begin position="48"/>
        <end position="166"/>
    </location>
</feature>
<feature type="transmembrane region" description="Helical" evidence="9">
    <location>
        <begin position="436"/>
        <end position="456"/>
    </location>
</feature>
<dbReference type="InterPro" id="IPR010656">
    <property type="entry name" value="DctM"/>
</dbReference>
<feature type="transmembrane region" description="Helical" evidence="9">
    <location>
        <begin position="32"/>
        <end position="53"/>
    </location>
</feature>
<dbReference type="InterPro" id="IPR004681">
    <property type="entry name" value="TRAP_DctM"/>
</dbReference>
<evidence type="ECO:0000256" key="5">
    <source>
        <dbReference type="ARBA" id="ARBA00022692"/>
    </source>
</evidence>
<dbReference type="RefSeq" id="WP_116386625.1">
    <property type="nucleotide sequence ID" value="NZ_OVTA01000137.1"/>
</dbReference>
<feature type="transmembrane region" description="Helical" evidence="9">
    <location>
        <begin position="412"/>
        <end position="430"/>
    </location>
</feature>
<keyword evidence="6 9" id="KW-1133">Transmembrane helix</keyword>
<feature type="transmembrane region" description="Helical" evidence="9">
    <location>
        <begin position="533"/>
        <end position="551"/>
    </location>
</feature>
<evidence type="ECO:0000313" key="12">
    <source>
        <dbReference type="EMBL" id="SPS03086.1"/>
    </source>
</evidence>
<sequence>MEHTAEAIAPALSAPSAAAACWRRLMACVVEVPAALIVLAEILLLGGGAFARYALHQPVPWTDELASILFLWLAMLGAIIALDRGAHMQLTTFIKNLPPARRAWVDALGMWLVVAFLSLLLRPGWEHLTEHLEVSTPTLEISEGYRAGAVLAGIVLMLVAAILRLLAAHWKPVIATGLMVALCGGALWLLSPTLMTLGNANLVIFFLLMLVACVAIGVPIAFAFGLATLCYLSLSTATPLSIIPNRMQEGMSHLILLAVPLFVFLGALIEMTGLARAMIHFLVSLIGHLRGGLQYVLLGAMYIVSGISGAKAADMAAVAPSLFPEMKRRGAKDGDLIGLLSASGAMSETIPPSIVLITVGSVTGVSITSLFIGGLMPAAVGLVMMSLVVWFQTRKEDMSGAPRPSRPAIVKALLVALPALALPVIIRTAVVEGVATATEVSTIGIFYAVVAGVLVYRRFAWRRVYPMLLDTAALSGAILLIVGCATAMAWALTQSGFAQDLVSILSAVPGGKVGFLLVSALAFVILGSLLEGIPAIVLFGPLLFPIAKLVGVHEVHYAMVVIFAMGLGLFAPPFGVGFYAACAIGRVSPDVAMPRVWPHMAALFVALVLLTLVPWFSVGFL</sequence>
<dbReference type="InterPro" id="IPR055348">
    <property type="entry name" value="DctQ"/>
</dbReference>
<accession>A0A375JHK5</accession>
<evidence type="ECO:0000256" key="9">
    <source>
        <dbReference type="SAM" id="Phobius"/>
    </source>
</evidence>
<feature type="transmembrane region" description="Helical" evidence="9">
    <location>
        <begin position="202"/>
        <end position="234"/>
    </location>
</feature>
<evidence type="ECO:0000313" key="13">
    <source>
        <dbReference type="Proteomes" id="UP000256805"/>
    </source>
</evidence>
<evidence type="ECO:0000256" key="7">
    <source>
        <dbReference type="ARBA" id="ARBA00023136"/>
    </source>
</evidence>
<feature type="transmembrane region" description="Helical" evidence="9">
    <location>
        <begin position="254"/>
        <end position="275"/>
    </location>
</feature>
<dbReference type="GO" id="GO:0022857">
    <property type="term" value="F:transmembrane transporter activity"/>
    <property type="evidence" value="ECO:0007669"/>
    <property type="project" value="UniProtKB-UniRule"/>
</dbReference>
<comment type="subcellular location">
    <subcellularLocation>
        <location evidence="1 8">Cell inner membrane</location>
        <topology evidence="1 8">Multi-pass membrane protein</topology>
    </subcellularLocation>
</comment>
<gene>
    <name evidence="12" type="ORF">CBM2634_U80019</name>
</gene>
<feature type="transmembrane region" description="Helical" evidence="9">
    <location>
        <begin position="468"/>
        <end position="492"/>
    </location>
</feature>
<feature type="transmembrane region" description="Helical" evidence="9">
    <location>
        <begin position="336"/>
        <end position="359"/>
    </location>
</feature>
<evidence type="ECO:0000256" key="4">
    <source>
        <dbReference type="ARBA" id="ARBA00022519"/>
    </source>
</evidence>
<name>A0A375JHK5_9BURK</name>
<feature type="transmembrane region" description="Helical" evidence="9">
    <location>
        <begin position="596"/>
        <end position="616"/>
    </location>
</feature>
<feature type="transmembrane region" description="Helical" evidence="9">
    <location>
        <begin position="504"/>
        <end position="526"/>
    </location>
</feature>
<organism evidence="12 13">
    <name type="scientific">Cupriavidus taiwanensis</name>
    <dbReference type="NCBI Taxonomy" id="164546"/>
    <lineage>
        <taxon>Bacteria</taxon>
        <taxon>Pseudomonadati</taxon>
        <taxon>Pseudomonadota</taxon>
        <taxon>Betaproteobacteria</taxon>
        <taxon>Burkholderiales</taxon>
        <taxon>Burkholderiaceae</taxon>
        <taxon>Cupriavidus</taxon>
    </lineage>
</organism>
<keyword evidence="4 8" id="KW-0997">Cell inner membrane</keyword>
<evidence type="ECO:0000259" key="11">
    <source>
        <dbReference type="Pfam" id="PF06808"/>
    </source>
</evidence>
<evidence type="ECO:0000256" key="6">
    <source>
        <dbReference type="ARBA" id="ARBA00022989"/>
    </source>
</evidence>
<feature type="transmembrane region" description="Helical" evidence="9">
    <location>
        <begin position="65"/>
        <end position="82"/>
    </location>
</feature>
<protein>
    <submittedName>
        <fullName evidence="12">TRAP-type C4-dicarboxylate transport system, membrane component (Fused dctD-dctM)</fullName>
    </submittedName>
</protein>
<feature type="transmembrane region" description="Helical" evidence="9">
    <location>
        <begin position="145"/>
        <end position="166"/>
    </location>
</feature>
<dbReference type="Pfam" id="PF04290">
    <property type="entry name" value="DctQ"/>
    <property type="match status" value="1"/>
</dbReference>
<dbReference type="GO" id="GO:0005886">
    <property type="term" value="C:plasma membrane"/>
    <property type="evidence" value="ECO:0007669"/>
    <property type="project" value="UniProtKB-SubCell"/>
</dbReference>
<proteinExistence type="predicted"/>
<feature type="transmembrane region" description="Helical" evidence="9">
    <location>
        <begin position="173"/>
        <end position="190"/>
    </location>
</feature>
<evidence type="ECO:0000259" key="10">
    <source>
        <dbReference type="Pfam" id="PF04290"/>
    </source>
</evidence>
<keyword evidence="2 8" id="KW-0813">Transport</keyword>
<dbReference type="Proteomes" id="UP000256805">
    <property type="component" value="Unassembled WGS sequence"/>
</dbReference>
<feature type="transmembrane region" description="Helical" evidence="9">
    <location>
        <begin position="557"/>
        <end position="584"/>
    </location>
</feature>
<dbReference type="EMBL" id="OVTA01000137">
    <property type="protein sequence ID" value="SPS03086.1"/>
    <property type="molecule type" value="Genomic_DNA"/>
</dbReference>
<feature type="domain" description="TRAP C4-dicarboxylate transport system permease DctM subunit" evidence="11">
    <location>
        <begin position="207"/>
        <end position="616"/>
    </location>
</feature>
<comment type="function">
    <text evidence="8">Part of the tripartite ATP-independent periplasmic (TRAP) transport system.</text>
</comment>
<dbReference type="Pfam" id="PF06808">
    <property type="entry name" value="DctM"/>
    <property type="match status" value="1"/>
</dbReference>
<feature type="transmembrane region" description="Helical" evidence="9">
    <location>
        <begin position="295"/>
        <end position="324"/>
    </location>
</feature>
<dbReference type="PANTHER" id="PTHR33362">
    <property type="entry name" value="SIALIC ACID TRAP TRANSPORTER PERMEASE PROTEIN SIAT-RELATED"/>
    <property type="match status" value="1"/>
</dbReference>
<evidence type="ECO:0000256" key="8">
    <source>
        <dbReference type="RuleBase" id="RU369079"/>
    </source>
</evidence>
<feature type="transmembrane region" description="Helical" evidence="9">
    <location>
        <begin position="365"/>
        <end position="391"/>
    </location>
</feature>
<keyword evidence="5 9" id="KW-0812">Transmembrane</keyword>
<keyword evidence="7 9" id="KW-0472">Membrane</keyword>
<dbReference type="NCBIfam" id="TIGR00786">
    <property type="entry name" value="dctM"/>
    <property type="match status" value="1"/>
</dbReference>
<feature type="transmembrane region" description="Helical" evidence="9">
    <location>
        <begin position="103"/>
        <end position="125"/>
    </location>
</feature>
<evidence type="ECO:0000256" key="3">
    <source>
        <dbReference type="ARBA" id="ARBA00022475"/>
    </source>
</evidence>
<evidence type="ECO:0000256" key="1">
    <source>
        <dbReference type="ARBA" id="ARBA00004429"/>
    </source>
</evidence>
<dbReference type="AlphaFoldDB" id="A0A375JHK5"/>
<reference evidence="12 13" key="1">
    <citation type="submission" date="2018-01" db="EMBL/GenBank/DDBJ databases">
        <authorList>
            <person name="Gaut B.S."/>
            <person name="Morton B.R."/>
            <person name="Clegg M.T."/>
            <person name="Duvall M.R."/>
        </authorList>
    </citation>
    <scope>NUCLEOTIDE SEQUENCE [LARGE SCALE GENOMIC DNA]</scope>
    <source>
        <strain evidence="12">Cupriavidus taiwanensis cmp 52</strain>
    </source>
</reference>